<dbReference type="GO" id="GO:0106050">
    <property type="term" value="F:tRNA 2'-O-methyltransferase activity"/>
    <property type="evidence" value="ECO:0007669"/>
    <property type="project" value="UniProtKB-UniRule"/>
</dbReference>
<comment type="catalytic activity">
    <reaction evidence="1">
        <text>cytidine(4) in tRNA(Pro) + S-adenosyl-L-methionine = 2'-O-methylcytidine(4) in tRNA(Pro) + S-adenosyl-L-homocysteine + H(+)</text>
        <dbReference type="Rhea" id="RHEA:32767"/>
        <dbReference type="Rhea" id="RHEA-COMP:10397"/>
        <dbReference type="Rhea" id="RHEA-COMP:10398"/>
        <dbReference type="ChEBI" id="CHEBI:15378"/>
        <dbReference type="ChEBI" id="CHEBI:57856"/>
        <dbReference type="ChEBI" id="CHEBI:59789"/>
        <dbReference type="ChEBI" id="CHEBI:74495"/>
        <dbReference type="ChEBI" id="CHEBI:82748"/>
        <dbReference type="EC" id="2.1.1.225"/>
    </reaction>
</comment>
<reference evidence="4" key="2">
    <citation type="submission" date="2024-10" db="UniProtKB">
        <authorList>
            <consortium name="EnsemblProtists"/>
        </authorList>
    </citation>
    <scope>IDENTIFICATION</scope>
</reference>
<keyword evidence="5" id="KW-1185">Reference proteome</keyword>
<evidence type="ECO:0000256" key="2">
    <source>
        <dbReference type="SAM" id="MobiDB-lite"/>
    </source>
</evidence>
<accession>A0A0D3KK30</accession>
<dbReference type="PANTHER" id="PTHR12998">
    <property type="entry name" value="TRNA:M(4)X MODIFICATION ENZYME TRM13 HOMOLOG"/>
    <property type="match status" value="1"/>
</dbReference>
<dbReference type="Pfam" id="PF05206">
    <property type="entry name" value="TRM13"/>
    <property type="match status" value="2"/>
</dbReference>
<comment type="catalytic activity">
    <reaction evidence="1">
        <text>cytidine(4) in tRNA(Gly)(GCC) + S-adenosyl-L-methionine = 2'-O-methylcytidine(4) in tRNA(Gly)(GCC) + S-adenosyl-L-homocysteine + H(+)</text>
        <dbReference type="Rhea" id="RHEA:43192"/>
        <dbReference type="Rhea" id="RHEA-COMP:10399"/>
        <dbReference type="Rhea" id="RHEA-COMP:10400"/>
        <dbReference type="ChEBI" id="CHEBI:15378"/>
        <dbReference type="ChEBI" id="CHEBI:57856"/>
        <dbReference type="ChEBI" id="CHEBI:59789"/>
        <dbReference type="ChEBI" id="CHEBI:74495"/>
        <dbReference type="ChEBI" id="CHEBI:82748"/>
        <dbReference type="EC" id="2.1.1.225"/>
    </reaction>
</comment>
<dbReference type="PaxDb" id="2903-EOD36115"/>
<feature type="domain" description="Methyltransferase TRM13" evidence="3">
    <location>
        <begin position="193"/>
        <end position="245"/>
    </location>
</feature>
<dbReference type="HOGENOM" id="CLU_872732_0_0_1"/>
<dbReference type="EnsemblProtists" id="EOD36115">
    <property type="protein sequence ID" value="EOD36115"/>
    <property type="gene ID" value="EMIHUDRAFT_252428"/>
</dbReference>
<comment type="similarity">
    <text evidence="1">Belongs to the methyltransferase TRM13 family.</text>
</comment>
<evidence type="ECO:0000256" key="1">
    <source>
        <dbReference type="RuleBase" id="RU367103"/>
    </source>
</evidence>
<name>A0A0D3KK30_EMIH1</name>
<keyword evidence="1" id="KW-0949">S-adenosyl-L-methionine</keyword>
<dbReference type="Proteomes" id="UP000013827">
    <property type="component" value="Unassembled WGS sequence"/>
</dbReference>
<dbReference type="InterPro" id="IPR007871">
    <property type="entry name" value="Methyltransferase_TRM13"/>
</dbReference>
<dbReference type="KEGG" id="ehx:EMIHUDRAFT_252428"/>
<evidence type="ECO:0000313" key="4">
    <source>
        <dbReference type="EnsemblProtists" id="EOD36115"/>
    </source>
</evidence>
<comment type="catalytic activity">
    <reaction evidence="1">
        <text>adenosine(4) in tRNA(His) + S-adenosyl-L-methionine = 2'-O-methyladenosine(4) in tRNA(His) + S-adenosyl-L-homocysteine + H(+)</text>
        <dbReference type="Rhea" id="RHEA:43196"/>
        <dbReference type="Rhea" id="RHEA-COMP:10401"/>
        <dbReference type="Rhea" id="RHEA-COMP:10402"/>
        <dbReference type="ChEBI" id="CHEBI:15378"/>
        <dbReference type="ChEBI" id="CHEBI:57856"/>
        <dbReference type="ChEBI" id="CHEBI:59789"/>
        <dbReference type="ChEBI" id="CHEBI:74411"/>
        <dbReference type="ChEBI" id="CHEBI:74477"/>
        <dbReference type="EC" id="2.1.1.225"/>
    </reaction>
</comment>
<dbReference type="GeneID" id="17281389"/>
<protein>
    <recommendedName>
        <fullName evidence="1">tRNA:m(4)X modification enzyme TRM13</fullName>
        <ecNumber evidence="1">2.1.1.225</ecNumber>
    </recommendedName>
</protein>
<dbReference type="GO" id="GO:0008270">
    <property type="term" value="F:zinc ion binding"/>
    <property type="evidence" value="ECO:0007669"/>
    <property type="project" value="UniProtKB-KW"/>
</dbReference>
<keyword evidence="1" id="KW-0819">tRNA processing</keyword>
<keyword evidence="1" id="KW-0489">Methyltransferase</keyword>
<feature type="domain" description="Methyltransferase TRM13" evidence="3">
    <location>
        <begin position="247"/>
        <end position="287"/>
    </location>
</feature>
<dbReference type="InterPro" id="IPR039044">
    <property type="entry name" value="Trm13"/>
</dbReference>
<dbReference type="PANTHER" id="PTHR12998:SF0">
    <property type="entry name" value="TRNA:M(4)X MODIFICATION ENZYME TRM13 HOMOLOG"/>
    <property type="match status" value="1"/>
</dbReference>
<dbReference type="EC" id="2.1.1.225" evidence="1"/>
<reference evidence="5" key="1">
    <citation type="journal article" date="2013" name="Nature">
        <title>Pan genome of the phytoplankton Emiliania underpins its global distribution.</title>
        <authorList>
            <person name="Read B.A."/>
            <person name="Kegel J."/>
            <person name="Klute M.J."/>
            <person name="Kuo A."/>
            <person name="Lefebvre S.C."/>
            <person name="Maumus F."/>
            <person name="Mayer C."/>
            <person name="Miller J."/>
            <person name="Monier A."/>
            <person name="Salamov A."/>
            <person name="Young J."/>
            <person name="Aguilar M."/>
            <person name="Claverie J.M."/>
            <person name="Frickenhaus S."/>
            <person name="Gonzalez K."/>
            <person name="Herman E.K."/>
            <person name="Lin Y.C."/>
            <person name="Napier J."/>
            <person name="Ogata H."/>
            <person name="Sarno A.F."/>
            <person name="Shmutz J."/>
            <person name="Schroeder D."/>
            <person name="de Vargas C."/>
            <person name="Verret F."/>
            <person name="von Dassow P."/>
            <person name="Valentin K."/>
            <person name="Van de Peer Y."/>
            <person name="Wheeler G."/>
            <person name="Dacks J.B."/>
            <person name="Delwiche C.F."/>
            <person name="Dyhrman S.T."/>
            <person name="Glockner G."/>
            <person name="John U."/>
            <person name="Richards T."/>
            <person name="Worden A.Z."/>
            <person name="Zhang X."/>
            <person name="Grigoriev I.V."/>
            <person name="Allen A.E."/>
            <person name="Bidle K."/>
            <person name="Borodovsky M."/>
            <person name="Bowler C."/>
            <person name="Brownlee C."/>
            <person name="Cock J.M."/>
            <person name="Elias M."/>
            <person name="Gladyshev V.N."/>
            <person name="Groth M."/>
            <person name="Guda C."/>
            <person name="Hadaegh A."/>
            <person name="Iglesias-Rodriguez M.D."/>
            <person name="Jenkins J."/>
            <person name="Jones B.M."/>
            <person name="Lawson T."/>
            <person name="Leese F."/>
            <person name="Lindquist E."/>
            <person name="Lobanov A."/>
            <person name="Lomsadze A."/>
            <person name="Malik S.B."/>
            <person name="Marsh M.E."/>
            <person name="Mackinder L."/>
            <person name="Mock T."/>
            <person name="Mueller-Roeber B."/>
            <person name="Pagarete A."/>
            <person name="Parker M."/>
            <person name="Probert I."/>
            <person name="Quesneville H."/>
            <person name="Raines C."/>
            <person name="Rensing S.A."/>
            <person name="Riano-Pachon D.M."/>
            <person name="Richier S."/>
            <person name="Rokitta S."/>
            <person name="Shiraiwa Y."/>
            <person name="Soanes D.M."/>
            <person name="van der Giezen M."/>
            <person name="Wahlund T.M."/>
            <person name="Williams B."/>
            <person name="Wilson W."/>
            <person name="Wolfe G."/>
            <person name="Wurch L.L."/>
        </authorList>
    </citation>
    <scope>NUCLEOTIDE SEQUENCE</scope>
</reference>
<organism evidence="4 5">
    <name type="scientific">Emiliania huxleyi (strain CCMP1516)</name>
    <dbReference type="NCBI Taxonomy" id="280463"/>
    <lineage>
        <taxon>Eukaryota</taxon>
        <taxon>Haptista</taxon>
        <taxon>Haptophyta</taxon>
        <taxon>Prymnesiophyceae</taxon>
        <taxon>Isochrysidales</taxon>
        <taxon>Noelaerhabdaceae</taxon>
        <taxon>Emiliania</taxon>
    </lineage>
</organism>
<sequence length="319" mass="33983">MQLAAFFFRATPAPALVQPALVQCPTPGCNTPLRPGRVAAHLLRCPVLAEIRRQEAQTWFVRGVNTGEGDEGEPDEPLTMEAASLLEASLERRSGTLWHAPASSALPDGLGLGAGNGELSLALAEAHRDAVRSDTLVLLDQGSKPKGRSGHGRLAADTALEGHFASVTRLKASLESTGWPLVAASVAASADPLELLLATCCHHRCSWRDFVNRPSLRSAGLADGFGAAEFERLCRVSSRGVNAQESTADVGRRAKDVLDEARAEYLRSHGFEARLSTFVDASVTPENYDNGPAGEPESRGRRAPGEAWGQLSEEGREMS</sequence>
<dbReference type="GO" id="GO:0030488">
    <property type="term" value="P:tRNA methylation"/>
    <property type="evidence" value="ECO:0007669"/>
    <property type="project" value="InterPro"/>
</dbReference>
<keyword evidence="1" id="KW-0808">Transferase</keyword>
<evidence type="ECO:0000259" key="3">
    <source>
        <dbReference type="Pfam" id="PF05206"/>
    </source>
</evidence>
<feature type="region of interest" description="Disordered" evidence="2">
    <location>
        <begin position="283"/>
        <end position="319"/>
    </location>
</feature>
<dbReference type="eggNOG" id="KOG2811">
    <property type="taxonomic scope" value="Eukaryota"/>
</dbReference>
<keyword evidence="1" id="KW-0862">Zinc</keyword>
<proteinExistence type="inferred from homology"/>
<evidence type="ECO:0000313" key="5">
    <source>
        <dbReference type="Proteomes" id="UP000013827"/>
    </source>
</evidence>
<keyword evidence="1" id="KW-0479">Metal-binding</keyword>
<comment type="function">
    <text evidence="1">tRNA methylase which 2'-O-methylates cytidine(4) in tRNA(Pro) and tRNA(Gly)(GCC), and adenosine(4) in tRNA(His).</text>
</comment>
<dbReference type="AlphaFoldDB" id="A0A0D3KK30"/>
<keyword evidence="1" id="KW-0863">Zinc-finger</keyword>
<dbReference type="RefSeq" id="XP_005788544.1">
    <property type="nucleotide sequence ID" value="XM_005788487.1"/>
</dbReference>